<evidence type="ECO:0000313" key="1">
    <source>
        <dbReference type="EMBL" id="KIP02017.1"/>
    </source>
</evidence>
<protein>
    <submittedName>
        <fullName evidence="1">Uncharacterized protein</fullName>
    </submittedName>
</protein>
<accession>A0A0C3RZR2</accession>
<dbReference type="Proteomes" id="UP000053257">
    <property type="component" value="Unassembled WGS sequence"/>
</dbReference>
<reference evidence="1 2" key="1">
    <citation type="journal article" date="2014" name="PLoS Genet.">
        <title>Analysis of the Phlebiopsis gigantea genome, transcriptome and secretome provides insight into its pioneer colonization strategies of wood.</title>
        <authorList>
            <person name="Hori C."/>
            <person name="Ishida T."/>
            <person name="Igarashi K."/>
            <person name="Samejima M."/>
            <person name="Suzuki H."/>
            <person name="Master E."/>
            <person name="Ferreira P."/>
            <person name="Ruiz-Duenas F.J."/>
            <person name="Held B."/>
            <person name="Canessa P."/>
            <person name="Larrondo L.F."/>
            <person name="Schmoll M."/>
            <person name="Druzhinina I.S."/>
            <person name="Kubicek C.P."/>
            <person name="Gaskell J.A."/>
            <person name="Kersten P."/>
            <person name="St John F."/>
            <person name="Glasner J."/>
            <person name="Sabat G."/>
            <person name="Splinter BonDurant S."/>
            <person name="Syed K."/>
            <person name="Yadav J."/>
            <person name="Mgbeahuruike A.C."/>
            <person name="Kovalchuk A."/>
            <person name="Asiegbu F.O."/>
            <person name="Lackner G."/>
            <person name="Hoffmeister D."/>
            <person name="Rencoret J."/>
            <person name="Gutierrez A."/>
            <person name="Sun H."/>
            <person name="Lindquist E."/>
            <person name="Barry K."/>
            <person name="Riley R."/>
            <person name="Grigoriev I.V."/>
            <person name="Henrissat B."/>
            <person name="Kues U."/>
            <person name="Berka R.M."/>
            <person name="Martinez A.T."/>
            <person name="Covert S.F."/>
            <person name="Blanchette R.A."/>
            <person name="Cullen D."/>
        </authorList>
    </citation>
    <scope>NUCLEOTIDE SEQUENCE [LARGE SCALE GENOMIC DNA]</scope>
    <source>
        <strain evidence="1 2">11061_1 CR5-6</strain>
    </source>
</reference>
<evidence type="ECO:0000313" key="2">
    <source>
        <dbReference type="Proteomes" id="UP000053257"/>
    </source>
</evidence>
<dbReference type="HOGENOM" id="CLU_1355078_0_0_1"/>
<sequence>MRTRSSYAAFARPGSSVPTQIRTGHARCQYARCASEAAAPSRGPPGWPAARVSLQQRVDGCDARRSTLRLPAADTRTYASPACLVCARRGLCHAASPRATFCLYRRACRHRAQRAGFAPSPGEQGADRCALQTISASLWAGCWAGWSRARRRGVCMRCGGHTWAATFNHGRAAAALADPRTPSINRSTERALISARPGGRRA</sequence>
<proteinExistence type="predicted"/>
<name>A0A0C3RZR2_PHLG1</name>
<dbReference type="EMBL" id="KN840713">
    <property type="protein sequence ID" value="KIP02017.1"/>
    <property type="molecule type" value="Genomic_DNA"/>
</dbReference>
<organism evidence="1 2">
    <name type="scientific">Phlebiopsis gigantea (strain 11061_1 CR5-6)</name>
    <name type="common">White-rot fungus</name>
    <name type="synonym">Peniophora gigantea</name>
    <dbReference type="NCBI Taxonomy" id="745531"/>
    <lineage>
        <taxon>Eukaryota</taxon>
        <taxon>Fungi</taxon>
        <taxon>Dikarya</taxon>
        <taxon>Basidiomycota</taxon>
        <taxon>Agaricomycotina</taxon>
        <taxon>Agaricomycetes</taxon>
        <taxon>Polyporales</taxon>
        <taxon>Phanerochaetaceae</taxon>
        <taxon>Phlebiopsis</taxon>
    </lineage>
</organism>
<dbReference type="AlphaFoldDB" id="A0A0C3RZR2"/>
<gene>
    <name evidence="1" type="ORF">PHLGIDRAFT_315057</name>
</gene>
<keyword evidence="2" id="KW-1185">Reference proteome</keyword>